<evidence type="ECO:0000256" key="1">
    <source>
        <dbReference type="SAM" id="MobiDB-lite"/>
    </source>
</evidence>
<name>A0ABV5G2F4_9MICC</name>
<proteinExistence type="predicted"/>
<evidence type="ECO:0000313" key="2">
    <source>
        <dbReference type="EMBL" id="MFB9073115.1"/>
    </source>
</evidence>
<keyword evidence="3" id="KW-1185">Reference proteome</keyword>
<organism evidence="2 3">
    <name type="scientific">Citricoccus parietis</name>
    <dbReference type="NCBI Taxonomy" id="592307"/>
    <lineage>
        <taxon>Bacteria</taxon>
        <taxon>Bacillati</taxon>
        <taxon>Actinomycetota</taxon>
        <taxon>Actinomycetes</taxon>
        <taxon>Micrococcales</taxon>
        <taxon>Micrococcaceae</taxon>
        <taxon>Citricoccus</taxon>
    </lineage>
</organism>
<accession>A0ABV5G2F4</accession>
<dbReference type="Proteomes" id="UP001589575">
    <property type="component" value="Unassembled WGS sequence"/>
</dbReference>
<feature type="compositionally biased region" description="Basic residues" evidence="1">
    <location>
        <begin position="86"/>
        <end position="98"/>
    </location>
</feature>
<protein>
    <submittedName>
        <fullName evidence="2">Uncharacterized protein</fullName>
    </submittedName>
</protein>
<evidence type="ECO:0000313" key="3">
    <source>
        <dbReference type="Proteomes" id="UP001589575"/>
    </source>
</evidence>
<gene>
    <name evidence="2" type="ORF">ACFFX0_18660</name>
</gene>
<feature type="region of interest" description="Disordered" evidence="1">
    <location>
        <begin position="52"/>
        <end position="98"/>
    </location>
</feature>
<reference evidence="2 3" key="1">
    <citation type="submission" date="2024-09" db="EMBL/GenBank/DDBJ databases">
        <authorList>
            <person name="Sun Q."/>
            <person name="Mori K."/>
        </authorList>
    </citation>
    <scope>NUCLEOTIDE SEQUENCE [LARGE SCALE GENOMIC DNA]</scope>
    <source>
        <strain evidence="2 3">CCM 7609</strain>
    </source>
</reference>
<comment type="caution">
    <text evidence="2">The sequence shown here is derived from an EMBL/GenBank/DDBJ whole genome shotgun (WGS) entry which is preliminary data.</text>
</comment>
<sequence length="98" mass="10644">MPFFLPPTASFAEVLGDHCRVLPRHVPVTSLRARNKSAPPWQRRSHYEAFGSRCRPVGSASGTPGATASPASSRSRASPTAGSPRAARRRSRRCSKSW</sequence>
<dbReference type="EMBL" id="JBHMFI010000001">
    <property type="protein sequence ID" value="MFB9073115.1"/>
    <property type="molecule type" value="Genomic_DNA"/>
</dbReference>
<feature type="compositionally biased region" description="Low complexity" evidence="1">
    <location>
        <begin position="58"/>
        <end position="85"/>
    </location>
</feature>